<sequence>MDVENHSPFPHMVIEKATTKGRFFDVVIVAGSFTLAHGQPVLAMDEQMPIQCVDRYVGAPESTPFLEETHLVVGKQRTDVHVLGHARPVDGKPATHWPIGVRVGPLTKTAQVTGLRAWHWTPLRGWHLTKPEPTTAVPLHAGMAYGGAVRRARYRGPATDDIHDAQAFDTYQPNPVGRGYVGDAELDRAQFYLAPQIEDVQKPLRDIRERLAPVCFGPVPRWNPQRARHAGTYDDAWRAEHFPYLPPDFDFAFYQSAQPDLIANGWLKGNEPITLIGCDATGRIDTQLPDIQLLALLTDNNGLTQPVQMRLDTVTIDLDAQCVQLVWRRAVPKEWGLRKVMLAAIPAGPAQRGAEQPIHIHRGHSSPAEVANG</sequence>
<feature type="domain" description="DUF2169" evidence="1">
    <location>
        <begin position="26"/>
        <end position="328"/>
    </location>
</feature>
<gene>
    <name evidence="2" type="ORF">NG824_11170</name>
</gene>
<evidence type="ECO:0000313" key="2">
    <source>
        <dbReference type="EMBL" id="UYK87082.1"/>
    </source>
</evidence>
<dbReference type="AlphaFoldDB" id="A0AA46PIN4"/>
<protein>
    <submittedName>
        <fullName evidence="2">DUF2169 domain-containing protein</fullName>
    </submittedName>
</protein>
<dbReference type="RefSeq" id="WP_267092301.1">
    <property type="nucleotide sequence ID" value="NZ_CP099534.1"/>
</dbReference>
<proteinExistence type="predicted"/>
<dbReference type="Pfam" id="PF09937">
    <property type="entry name" value="DUF2169"/>
    <property type="match status" value="1"/>
</dbReference>
<accession>A0AA46PIN4</accession>
<evidence type="ECO:0000313" key="3">
    <source>
        <dbReference type="Proteomes" id="UP001164392"/>
    </source>
</evidence>
<evidence type="ECO:0000259" key="1">
    <source>
        <dbReference type="Pfam" id="PF09937"/>
    </source>
</evidence>
<reference evidence="2" key="1">
    <citation type="submission" date="2022-06" db="EMBL/GenBank/DDBJ databases">
        <title>Dynamics of rice microbiomes reveals core vertical transmitted seed endophytes.</title>
        <authorList>
            <person name="Liao K."/>
            <person name="Zhang X."/>
        </authorList>
    </citation>
    <scope>NUCLEOTIDE SEQUENCE</scope>
    <source>
        <strain evidence="2">JR3-14</strain>
    </source>
</reference>
<dbReference type="EMBL" id="CP099534">
    <property type="protein sequence ID" value="UYK87082.1"/>
    <property type="molecule type" value="Genomic_DNA"/>
</dbReference>
<dbReference type="InterPro" id="IPR018683">
    <property type="entry name" value="DUF2169"/>
</dbReference>
<name>A0AA46PIN4_9XANT</name>
<organism evidence="2 3">
    <name type="scientific">Xanthomonas sacchari</name>
    <dbReference type="NCBI Taxonomy" id="56458"/>
    <lineage>
        <taxon>Bacteria</taxon>
        <taxon>Pseudomonadati</taxon>
        <taxon>Pseudomonadota</taxon>
        <taxon>Gammaproteobacteria</taxon>
        <taxon>Lysobacterales</taxon>
        <taxon>Lysobacteraceae</taxon>
        <taxon>Xanthomonas</taxon>
    </lineage>
</organism>
<dbReference type="Proteomes" id="UP001164392">
    <property type="component" value="Chromosome"/>
</dbReference>